<dbReference type="AlphaFoldDB" id="A0A3M0K517"/>
<feature type="compositionally biased region" description="Low complexity" evidence="1">
    <location>
        <begin position="110"/>
        <end position="123"/>
    </location>
</feature>
<feature type="compositionally biased region" description="Low complexity" evidence="1">
    <location>
        <begin position="57"/>
        <end position="70"/>
    </location>
</feature>
<comment type="caution">
    <text evidence="2">The sequence shown here is derived from an EMBL/GenBank/DDBJ whole genome shotgun (WGS) entry which is preliminary data.</text>
</comment>
<evidence type="ECO:0000256" key="1">
    <source>
        <dbReference type="SAM" id="MobiDB-lite"/>
    </source>
</evidence>
<protein>
    <submittedName>
        <fullName evidence="2">Uncharacterized protein</fullName>
    </submittedName>
</protein>
<evidence type="ECO:0000313" key="3">
    <source>
        <dbReference type="Proteomes" id="UP000269221"/>
    </source>
</evidence>
<name>A0A3M0K517_HIRRU</name>
<evidence type="ECO:0000313" key="2">
    <source>
        <dbReference type="EMBL" id="RMC08283.1"/>
    </source>
</evidence>
<organism evidence="2 3">
    <name type="scientific">Hirundo rustica rustica</name>
    <dbReference type="NCBI Taxonomy" id="333673"/>
    <lineage>
        <taxon>Eukaryota</taxon>
        <taxon>Metazoa</taxon>
        <taxon>Chordata</taxon>
        <taxon>Craniata</taxon>
        <taxon>Vertebrata</taxon>
        <taxon>Euteleostomi</taxon>
        <taxon>Archelosauria</taxon>
        <taxon>Archosauria</taxon>
        <taxon>Dinosauria</taxon>
        <taxon>Saurischia</taxon>
        <taxon>Theropoda</taxon>
        <taxon>Coelurosauria</taxon>
        <taxon>Aves</taxon>
        <taxon>Neognathae</taxon>
        <taxon>Neoaves</taxon>
        <taxon>Telluraves</taxon>
        <taxon>Australaves</taxon>
        <taxon>Passeriformes</taxon>
        <taxon>Sylvioidea</taxon>
        <taxon>Hirundinidae</taxon>
        <taxon>Hirundo</taxon>
    </lineage>
</organism>
<proteinExistence type="predicted"/>
<accession>A0A3M0K517</accession>
<gene>
    <name evidence="2" type="ORF">DUI87_14524</name>
</gene>
<sequence>MALWTPLVRQGRWDSFHPVPREPLQHGQGRKAGSQLLVMPSSSKLDLRQHLWGLAAGPALGPAAPRSPSSTPSPSPERLPELRCCFPGTKQGHRSFLGHQDTERDEDSIAGLQAGQGSSGAKGLSRVVDCHMVLGMQRQQRERGTS</sequence>
<dbReference type="Proteomes" id="UP000269221">
    <property type="component" value="Unassembled WGS sequence"/>
</dbReference>
<feature type="region of interest" description="Disordered" evidence="1">
    <location>
        <begin position="57"/>
        <end position="123"/>
    </location>
</feature>
<dbReference type="EMBL" id="QRBI01000117">
    <property type="protein sequence ID" value="RMC08283.1"/>
    <property type="molecule type" value="Genomic_DNA"/>
</dbReference>
<reference evidence="2 3" key="1">
    <citation type="submission" date="2018-07" db="EMBL/GenBank/DDBJ databases">
        <title>A high quality draft genome assembly of the barn swallow (H. rustica rustica).</title>
        <authorList>
            <person name="Formenti G."/>
            <person name="Chiara M."/>
            <person name="Poveda L."/>
            <person name="Francoijs K.-J."/>
            <person name="Bonisoli-Alquati A."/>
            <person name="Canova L."/>
            <person name="Gianfranceschi L."/>
            <person name="Horner D.S."/>
            <person name="Saino N."/>
        </authorList>
    </citation>
    <scope>NUCLEOTIDE SEQUENCE [LARGE SCALE GENOMIC DNA]</scope>
    <source>
        <strain evidence="2">Chelidonia</strain>
        <tissue evidence="2">Blood</tissue>
    </source>
</reference>
<keyword evidence="3" id="KW-1185">Reference proteome</keyword>